<keyword evidence="3" id="KW-1185">Reference proteome</keyword>
<organism evidence="3 4">
    <name type="scientific">Galendromus occidentalis</name>
    <name type="common">western predatory mite</name>
    <dbReference type="NCBI Taxonomy" id="34638"/>
    <lineage>
        <taxon>Eukaryota</taxon>
        <taxon>Metazoa</taxon>
        <taxon>Ecdysozoa</taxon>
        <taxon>Arthropoda</taxon>
        <taxon>Chelicerata</taxon>
        <taxon>Arachnida</taxon>
        <taxon>Acari</taxon>
        <taxon>Parasitiformes</taxon>
        <taxon>Mesostigmata</taxon>
        <taxon>Gamasina</taxon>
        <taxon>Phytoseioidea</taxon>
        <taxon>Phytoseiidae</taxon>
        <taxon>Typhlodrominae</taxon>
        <taxon>Galendromus</taxon>
    </lineage>
</organism>
<dbReference type="Pfam" id="PF00107">
    <property type="entry name" value="ADH_zinc_N"/>
    <property type="match status" value="1"/>
</dbReference>
<evidence type="ECO:0000313" key="3">
    <source>
        <dbReference type="Proteomes" id="UP000694867"/>
    </source>
</evidence>
<dbReference type="FunFam" id="3.40.50.720:FF:000244">
    <property type="entry name" value="quinone oxidoreductase"/>
    <property type="match status" value="1"/>
</dbReference>
<keyword evidence="1" id="KW-0521">NADP</keyword>
<dbReference type="InterPro" id="IPR011032">
    <property type="entry name" value="GroES-like_sf"/>
</dbReference>
<dbReference type="InterPro" id="IPR013154">
    <property type="entry name" value="ADH-like_N"/>
</dbReference>
<dbReference type="PANTHER" id="PTHR44154:SF1">
    <property type="entry name" value="QUINONE OXIDOREDUCTASE"/>
    <property type="match status" value="1"/>
</dbReference>
<dbReference type="GO" id="GO:0003730">
    <property type="term" value="F:mRNA 3'-UTR binding"/>
    <property type="evidence" value="ECO:0007669"/>
    <property type="project" value="TreeGrafter"/>
</dbReference>
<dbReference type="GO" id="GO:0003960">
    <property type="term" value="F:quinone reductase (NADPH) activity"/>
    <property type="evidence" value="ECO:0007669"/>
    <property type="project" value="TreeGrafter"/>
</dbReference>
<dbReference type="Gene3D" id="3.90.180.10">
    <property type="entry name" value="Medium-chain alcohol dehydrogenases, catalytic domain"/>
    <property type="match status" value="1"/>
</dbReference>
<dbReference type="Proteomes" id="UP000694867">
    <property type="component" value="Unplaced"/>
</dbReference>
<dbReference type="CDD" id="cd08253">
    <property type="entry name" value="zeta_crystallin"/>
    <property type="match status" value="1"/>
</dbReference>
<dbReference type="InterPro" id="IPR036291">
    <property type="entry name" value="NAD(P)-bd_dom_sf"/>
</dbReference>
<dbReference type="InterPro" id="IPR020843">
    <property type="entry name" value="ER"/>
</dbReference>
<protein>
    <submittedName>
        <fullName evidence="4">Quinone oxidoreductase</fullName>
    </submittedName>
</protein>
<feature type="domain" description="Enoyl reductase (ER)" evidence="2">
    <location>
        <begin position="11"/>
        <end position="325"/>
    </location>
</feature>
<dbReference type="GO" id="GO:0070402">
    <property type="term" value="F:NADPH binding"/>
    <property type="evidence" value="ECO:0007669"/>
    <property type="project" value="TreeGrafter"/>
</dbReference>
<dbReference type="SUPFAM" id="SSF50129">
    <property type="entry name" value="GroES-like"/>
    <property type="match status" value="1"/>
</dbReference>
<dbReference type="AlphaFoldDB" id="A0AAJ6QSY2"/>
<dbReference type="GeneID" id="100902786"/>
<dbReference type="PANTHER" id="PTHR44154">
    <property type="entry name" value="QUINONE OXIDOREDUCTASE"/>
    <property type="match status" value="1"/>
</dbReference>
<reference evidence="4" key="1">
    <citation type="submission" date="2025-08" db="UniProtKB">
        <authorList>
            <consortium name="RefSeq"/>
        </authorList>
    </citation>
    <scope>IDENTIFICATION</scope>
</reference>
<dbReference type="InterPro" id="IPR013149">
    <property type="entry name" value="ADH-like_C"/>
</dbReference>
<dbReference type="InterPro" id="IPR051603">
    <property type="entry name" value="Zinc-ADH_QOR/CCCR"/>
</dbReference>
<evidence type="ECO:0000256" key="1">
    <source>
        <dbReference type="ARBA" id="ARBA00022857"/>
    </source>
</evidence>
<dbReference type="SUPFAM" id="SSF51735">
    <property type="entry name" value="NAD(P)-binding Rossmann-fold domains"/>
    <property type="match status" value="1"/>
</dbReference>
<dbReference type="GO" id="GO:0005829">
    <property type="term" value="C:cytosol"/>
    <property type="evidence" value="ECO:0007669"/>
    <property type="project" value="TreeGrafter"/>
</dbReference>
<dbReference type="KEGG" id="goe:100902786"/>
<dbReference type="SMART" id="SM00829">
    <property type="entry name" value="PKS_ER"/>
    <property type="match status" value="1"/>
</dbReference>
<evidence type="ECO:0000259" key="2">
    <source>
        <dbReference type="SMART" id="SM00829"/>
    </source>
</evidence>
<dbReference type="Pfam" id="PF08240">
    <property type="entry name" value="ADH_N"/>
    <property type="match status" value="1"/>
</dbReference>
<proteinExistence type="predicted"/>
<sequence>MMRGILVKALGDPHVMKMAEIPIPKISPNEVLVRVDYAGVNPVDTYVRAGTFGRSPPLPYTPGKDGAGTVERVGAKVRHVAPGDKVFFCSMFSDGGHGSYAELAVAEENEVWPLPGGDSSLGAALGTPYLTAYRALITKGRCTKGETVLVHGGSGAVGQACVQIAKNEGLRVIATAGSAEGLDILRELGADLVLDHKLSDDRKIAELKERAPSGLDIIVEMRADLNLGTDCQVIGKKGRILVVGNRGSTTLDARFLMFPEASISGVAILAATKDEFRDASKYVSDGVREGWARPNISKIYSLESAPQAHIDIIESRGGATGKLLLDVAASLKNG</sequence>
<dbReference type="RefSeq" id="XP_003742857.2">
    <property type="nucleotide sequence ID" value="XM_003742809.2"/>
</dbReference>
<dbReference type="Gene3D" id="3.40.50.720">
    <property type="entry name" value="NAD(P)-binding Rossmann-like Domain"/>
    <property type="match status" value="1"/>
</dbReference>
<gene>
    <name evidence="4" type="primary">LOC100902786</name>
</gene>
<evidence type="ECO:0000313" key="4">
    <source>
        <dbReference type="RefSeq" id="XP_003742857.2"/>
    </source>
</evidence>
<name>A0AAJ6QSY2_9ACAR</name>
<accession>A0AAJ6QSY2</accession>